<dbReference type="AlphaFoldDB" id="A0A543KWG7"/>
<dbReference type="InterPro" id="IPR023631">
    <property type="entry name" value="Amidase_dom"/>
</dbReference>
<comment type="similarity">
    <text evidence="1">Belongs to the amidase family.</text>
</comment>
<dbReference type="PANTHER" id="PTHR11895">
    <property type="entry name" value="TRANSAMIDASE"/>
    <property type="match status" value="1"/>
</dbReference>
<dbReference type="Gene3D" id="3.90.1300.10">
    <property type="entry name" value="Amidase signature (AS) domain"/>
    <property type="match status" value="1"/>
</dbReference>
<dbReference type="EMBL" id="VFPV01000004">
    <property type="protein sequence ID" value="TQM99422.1"/>
    <property type="molecule type" value="Genomic_DNA"/>
</dbReference>
<evidence type="ECO:0000256" key="1">
    <source>
        <dbReference type="ARBA" id="ARBA00009199"/>
    </source>
</evidence>
<dbReference type="InterPro" id="IPR036928">
    <property type="entry name" value="AS_sf"/>
</dbReference>
<dbReference type="PROSITE" id="PS00571">
    <property type="entry name" value="AMIDASES"/>
    <property type="match status" value="1"/>
</dbReference>
<dbReference type="PANTHER" id="PTHR11895:SF7">
    <property type="entry name" value="GLUTAMYL-TRNA(GLN) AMIDOTRANSFERASE SUBUNIT A, MITOCHONDRIAL"/>
    <property type="match status" value="1"/>
</dbReference>
<dbReference type="InterPro" id="IPR020556">
    <property type="entry name" value="Amidase_CS"/>
</dbReference>
<dbReference type="Proteomes" id="UP000316993">
    <property type="component" value="Unassembled WGS sequence"/>
</dbReference>
<sequence length="471" mass="48654">MASHAFSPLHSSVQDLLDGYAAGTLQPSTVVDAYLARMAQLDDQYGAYICTDAECARAAAKLADARWRDGTARALEGVPLAVKDLMDVAGLPTRLGSLTTSSDMVDSSATVVQKLEAAGAIVLGKTHTEEFAYGSWGINESMGTPLNPWSRTQALVPGGSSSGSAVAVAAGLAPWALGTDTGGSVRGPAAWQALVGYKPTPGRISVHGVAPLCPSLDCVGILCRTLGDAVLFARTAQGEDEADPSTWTTPWDDVGAQLHAGVQGLRLAVLTDADRTGIDADVLAAYDHVLQGLQAQGATLVPLTLPFTLAMLAVPSNAPVMGAESYAVRGALAEDPQSLVSAPVRKRLLAGRMTATEYVHRRLTSEAMLQAVRRAMAGCDALVMPTMPFAPPAVAEVDTNVASTVLTRFVNQLGWCGVAVPSGFSADVRPLSVQSVAPAHADAMAFRVAQAITACVPTQSDTVPDLAAVAA</sequence>
<gene>
    <name evidence="3" type="ORF">BDD18_4079</name>
</gene>
<proteinExistence type="inferred from homology"/>
<evidence type="ECO:0000259" key="2">
    <source>
        <dbReference type="Pfam" id="PF01425"/>
    </source>
</evidence>
<dbReference type="SUPFAM" id="SSF75304">
    <property type="entry name" value="Amidase signature (AS) enzymes"/>
    <property type="match status" value="1"/>
</dbReference>
<feature type="domain" description="Amidase" evidence="2">
    <location>
        <begin position="30"/>
        <end position="444"/>
    </location>
</feature>
<dbReference type="GO" id="GO:0016740">
    <property type="term" value="F:transferase activity"/>
    <property type="evidence" value="ECO:0007669"/>
    <property type="project" value="UniProtKB-KW"/>
</dbReference>
<dbReference type="InterPro" id="IPR000120">
    <property type="entry name" value="Amidase"/>
</dbReference>
<dbReference type="RefSeq" id="WP_170207436.1">
    <property type="nucleotide sequence ID" value="NZ_VFPV01000004.1"/>
</dbReference>
<evidence type="ECO:0000313" key="3">
    <source>
        <dbReference type="EMBL" id="TQM99422.1"/>
    </source>
</evidence>
<keyword evidence="3" id="KW-0808">Transferase</keyword>
<organism evidence="3 4">
    <name type="scientific">Acidovorax temperans</name>
    <dbReference type="NCBI Taxonomy" id="80878"/>
    <lineage>
        <taxon>Bacteria</taxon>
        <taxon>Pseudomonadati</taxon>
        <taxon>Pseudomonadota</taxon>
        <taxon>Betaproteobacteria</taxon>
        <taxon>Burkholderiales</taxon>
        <taxon>Comamonadaceae</taxon>
        <taxon>Acidovorax</taxon>
    </lineage>
</organism>
<comment type="caution">
    <text evidence="3">The sequence shown here is derived from an EMBL/GenBank/DDBJ whole genome shotgun (WGS) entry which is preliminary data.</text>
</comment>
<protein>
    <submittedName>
        <fullName evidence="3">Aspartyl-tRNA(Asn)/glutamyl-tRNA(Gln) amidotransferase subunit A</fullName>
    </submittedName>
</protein>
<reference evidence="3 4" key="1">
    <citation type="submission" date="2019-06" db="EMBL/GenBank/DDBJ databases">
        <title>Genomic Encyclopedia of Archaeal and Bacterial Type Strains, Phase II (KMG-II): from individual species to whole genera.</title>
        <authorList>
            <person name="Goeker M."/>
        </authorList>
    </citation>
    <scope>NUCLEOTIDE SEQUENCE [LARGE SCALE GENOMIC DNA]</scope>
    <source>
        <strain evidence="3 4">DSM 7270</strain>
    </source>
</reference>
<evidence type="ECO:0000313" key="4">
    <source>
        <dbReference type="Proteomes" id="UP000316993"/>
    </source>
</evidence>
<accession>A0A543KWG7</accession>
<dbReference type="Pfam" id="PF01425">
    <property type="entry name" value="Amidase"/>
    <property type="match status" value="1"/>
</dbReference>
<name>A0A543KWG7_9BURK</name>